<feature type="compositionally biased region" description="Polar residues" evidence="1">
    <location>
        <begin position="1"/>
        <end position="12"/>
    </location>
</feature>
<reference evidence="2 3" key="1">
    <citation type="journal article" date="2018" name="Nat. Ecol. Evol.">
        <title>Pezizomycetes genomes reveal the molecular basis of ectomycorrhizal truffle lifestyle.</title>
        <authorList>
            <person name="Murat C."/>
            <person name="Payen T."/>
            <person name="Noel B."/>
            <person name="Kuo A."/>
            <person name="Morin E."/>
            <person name="Chen J."/>
            <person name="Kohler A."/>
            <person name="Krizsan K."/>
            <person name="Balestrini R."/>
            <person name="Da Silva C."/>
            <person name="Montanini B."/>
            <person name="Hainaut M."/>
            <person name="Levati E."/>
            <person name="Barry K.W."/>
            <person name="Belfiori B."/>
            <person name="Cichocki N."/>
            <person name="Clum A."/>
            <person name="Dockter R.B."/>
            <person name="Fauchery L."/>
            <person name="Guy J."/>
            <person name="Iotti M."/>
            <person name="Le Tacon F."/>
            <person name="Lindquist E.A."/>
            <person name="Lipzen A."/>
            <person name="Malagnac F."/>
            <person name="Mello A."/>
            <person name="Molinier V."/>
            <person name="Miyauchi S."/>
            <person name="Poulain J."/>
            <person name="Riccioni C."/>
            <person name="Rubini A."/>
            <person name="Sitrit Y."/>
            <person name="Splivallo R."/>
            <person name="Traeger S."/>
            <person name="Wang M."/>
            <person name="Zifcakova L."/>
            <person name="Wipf D."/>
            <person name="Zambonelli A."/>
            <person name="Paolocci F."/>
            <person name="Nowrousian M."/>
            <person name="Ottonello S."/>
            <person name="Baldrian P."/>
            <person name="Spatafora J.W."/>
            <person name="Henrissat B."/>
            <person name="Nagy L.G."/>
            <person name="Aury J.M."/>
            <person name="Wincker P."/>
            <person name="Grigoriev I.V."/>
            <person name="Bonfante P."/>
            <person name="Martin F.M."/>
        </authorList>
    </citation>
    <scope>NUCLEOTIDE SEQUENCE [LARGE SCALE GENOMIC DNA]</scope>
    <source>
        <strain evidence="2 3">RN42</strain>
    </source>
</reference>
<sequence>MASSPDIVTTVNPHHESSPHYKEGDTVIYHPWKSRRNLLTTTGTVRHVQTHPHSGINASPSNPHYHITNNTTGRPHQMQAKEGKIIARVDIGSAEEGKKRVEEQTKCLKAVKKKADWEENRRNKQKNTKEGKMGRGCKEEGGRGFAERQVGG</sequence>
<feature type="compositionally biased region" description="Basic and acidic residues" evidence="1">
    <location>
        <begin position="13"/>
        <end position="23"/>
    </location>
</feature>
<evidence type="ECO:0000313" key="2">
    <source>
        <dbReference type="EMBL" id="RPA85791.1"/>
    </source>
</evidence>
<feature type="compositionally biased region" description="Polar residues" evidence="1">
    <location>
        <begin position="56"/>
        <end position="74"/>
    </location>
</feature>
<name>A0A3N4INL0_ASCIM</name>
<feature type="region of interest" description="Disordered" evidence="1">
    <location>
        <begin position="111"/>
        <end position="152"/>
    </location>
</feature>
<gene>
    <name evidence="2" type="ORF">BJ508DRAFT_322389</name>
</gene>
<organism evidence="2 3">
    <name type="scientific">Ascobolus immersus RN42</name>
    <dbReference type="NCBI Taxonomy" id="1160509"/>
    <lineage>
        <taxon>Eukaryota</taxon>
        <taxon>Fungi</taxon>
        <taxon>Dikarya</taxon>
        <taxon>Ascomycota</taxon>
        <taxon>Pezizomycotina</taxon>
        <taxon>Pezizomycetes</taxon>
        <taxon>Pezizales</taxon>
        <taxon>Ascobolaceae</taxon>
        <taxon>Ascobolus</taxon>
    </lineage>
</organism>
<dbReference type="Proteomes" id="UP000275078">
    <property type="component" value="Unassembled WGS sequence"/>
</dbReference>
<dbReference type="AlphaFoldDB" id="A0A3N4INL0"/>
<evidence type="ECO:0000313" key="3">
    <source>
        <dbReference type="Proteomes" id="UP000275078"/>
    </source>
</evidence>
<protein>
    <submittedName>
        <fullName evidence="2">Uncharacterized protein</fullName>
    </submittedName>
</protein>
<feature type="region of interest" description="Disordered" evidence="1">
    <location>
        <begin position="1"/>
        <end position="23"/>
    </location>
</feature>
<evidence type="ECO:0000256" key="1">
    <source>
        <dbReference type="SAM" id="MobiDB-lite"/>
    </source>
</evidence>
<feature type="compositionally biased region" description="Basic and acidic residues" evidence="1">
    <location>
        <begin position="113"/>
        <end position="146"/>
    </location>
</feature>
<feature type="region of interest" description="Disordered" evidence="1">
    <location>
        <begin position="51"/>
        <end position="80"/>
    </location>
</feature>
<accession>A0A3N4INL0</accession>
<keyword evidence="3" id="KW-1185">Reference proteome</keyword>
<proteinExistence type="predicted"/>
<dbReference type="EMBL" id="ML119652">
    <property type="protein sequence ID" value="RPA85791.1"/>
    <property type="molecule type" value="Genomic_DNA"/>
</dbReference>